<dbReference type="GO" id="GO:0043190">
    <property type="term" value="C:ATP-binding cassette (ABC) transporter complex"/>
    <property type="evidence" value="ECO:0007669"/>
    <property type="project" value="InterPro"/>
</dbReference>
<reference evidence="8 9" key="1">
    <citation type="submission" date="2015-06" db="EMBL/GenBank/DDBJ databases">
        <title>Cloning and characterization of the uncialamcin biosynthetic gene cluster.</title>
        <authorList>
            <person name="Yan X."/>
            <person name="Huang T."/>
            <person name="Ge H."/>
            <person name="Shen B."/>
        </authorList>
    </citation>
    <scope>NUCLEOTIDE SEQUENCE [LARGE SCALE GENOMIC DNA]</scope>
    <source>
        <strain evidence="8 9">DCA2648</strain>
    </source>
</reference>
<evidence type="ECO:0000313" key="9">
    <source>
        <dbReference type="Proteomes" id="UP000186455"/>
    </source>
</evidence>
<dbReference type="STRING" id="1048205.AB852_08190"/>
<dbReference type="Proteomes" id="UP000186455">
    <property type="component" value="Unassembled WGS sequence"/>
</dbReference>
<evidence type="ECO:0000256" key="5">
    <source>
        <dbReference type="ARBA" id="ARBA00023251"/>
    </source>
</evidence>
<dbReference type="GO" id="GO:0140359">
    <property type="term" value="F:ABC-type transporter activity"/>
    <property type="evidence" value="ECO:0007669"/>
    <property type="project" value="InterPro"/>
</dbReference>
<comment type="similarity">
    <text evidence="6">Belongs to the ABC-2 integral membrane protein family.</text>
</comment>
<keyword evidence="3 6" id="KW-1133">Transmembrane helix</keyword>
<keyword evidence="4 6" id="KW-0472">Membrane</keyword>
<sequence>MLSDTALIFGRYARKTLRSRFQMLFGMLMPLLYLVLFGPLLTRLPLDSDRSSWQVLAPGLLLQLALFGASFAGFAIIVEKGQGVVDRMRATPVSRLALLLGRVLLDAALLTFQAVLLIAAALVMGLRAPVAGLLVGFAFVAVLTVALSSLSYTLAMRLSVPHAFGATVNAVTLPTMLLSGLMLPMTLAPGWLDTLSRFAPLRHPVDAVRDAFAGRYATTPMLYGVLVAVGLTALAVTVGTRAFRADRA</sequence>
<dbReference type="InterPro" id="IPR051328">
    <property type="entry name" value="T7SS_ABC-Transporter"/>
</dbReference>
<feature type="transmembrane region" description="Helical" evidence="6">
    <location>
        <begin position="167"/>
        <end position="192"/>
    </location>
</feature>
<evidence type="ECO:0000256" key="2">
    <source>
        <dbReference type="ARBA" id="ARBA00022692"/>
    </source>
</evidence>
<dbReference type="InterPro" id="IPR013525">
    <property type="entry name" value="ABC2_TM"/>
</dbReference>
<organism evidence="8 9">
    <name type="scientific">Streptomyces uncialis</name>
    <dbReference type="NCBI Taxonomy" id="1048205"/>
    <lineage>
        <taxon>Bacteria</taxon>
        <taxon>Bacillati</taxon>
        <taxon>Actinomycetota</taxon>
        <taxon>Actinomycetes</taxon>
        <taxon>Kitasatosporales</taxon>
        <taxon>Streptomycetaceae</taxon>
        <taxon>Streptomyces</taxon>
    </lineage>
</organism>
<dbReference type="EMBL" id="LFBV01000001">
    <property type="protein sequence ID" value="OKH96853.1"/>
    <property type="molecule type" value="Genomic_DNA"/>
</dbReference>
<feature type="transmembrane region" description="Helical" evidence="6">
    <location>
        <begin position="221"/>
        <end position="243"/>
    </location>
</feature>
<dbReference type="AlphaFoldDB" id="A0A1Q4VG90"/>
<evidence type="ECO:0000256" key="4">
    <source>
        <dbReference type="ARBA" id="ARBA00023136"/>
    </source>
</evidence>
<proteinExistence type="inferred from homology"/>
<dbReference type="PANTHER" id="PTHR43077">
    <property type="entry name" value="TRANSPORT PERMEASE YVFS-RELATED"/>
    <property type="match status" value="1"/>
</dbReference>
<keyword evidence="2 6" id="KW-0812">Transmembrane</keyword>
<comment type="subcellular location">
    <subcellularLocation>
        <location evidence="6">Cell membrane</location>
        <topology evidence="6">Multi-pass membrane protein</topology>
    </subcellularLocation>
    <subcellularLocation>
        <location evidence="1">Membrane</location>
        <topology evidence="1">Multi-pass membrane protein</topology>
    </subcellularLocation>
</comment>
<dbReference type="GO" id="GO:0046677">
    <property type="term" value="P:response to antibiotic"/>
    <property type="evidence" value="ECO:0007669"/>
    <property type="project" value="UniProtKB-KW"/>
</dbReference>
<evidence type="ECO:0000256" key="1">
    <source>
        <dbReference type="ARBA" id="ARBA00004141"/>
    </source>
</evidence>
<dbReference type="PANTHER" id="PTHR43077:SF10">
    <property type="entry name" value="TRANSPORT PERMEASE PROTEIN"/>
    <property type="match status" value="1"/>
</dbReference>
<dbReference type="PIRSF" id="PIRSF006648">
    <property type="entry name" value="DrrB"/>
    <property type="match status" value="1"/>
</dbReference>
<dbReference type="Pfam" id="PF01061">
    <property type="entry name" value="ABC2_membrane"/>
    <property type="match status" value="1"/>
</dbReference>
<feature type="transmembrane region" description="Helical" evidence="6">
    <location>
        <begin position="99"/>
        <end position="124"/>
    </location>
</feature>
<feature type="transmembrane region" description="Helical" evidence="6">
    <location>
        <begin position="130"/>
        <end position="155"/>
    </location>
</feature>
<name>A0A1Q4VG90_9ACTN</name>
<keyword evidence="6" id="KW-1003">Cell membrane</keyword>
<gene>
    <name evidence="8" type="ORF">AB852_08190</name>
</gene>
<dbReference type="InterPro" id="IPR000412">
    <property type="entry name" value="ABC_2_transport"/>
</dbReference>
<feature type="transmembrane region" description="Helical" evidence="6">
    <location>
        <begin position="60"/>
        <end position="78"/>
    </location>
</feature>
<protein>
    <recommendedName>
        <fullName evidence="6">Transport permease protein</fullName>
    </recommendedName>
</protein>
<comment type="caution">
    <text evidence="8">The sequence shown here is derived from an EMBL/GenBank/DDBJ whole genome shotgun (WGS) entry which is preliminary data.</text>
</comment>
<accession>A0A1Q4VG90</accession>
<evidence type="ECO:0000259" key="7">
    <source>
        <dbReference type="PROSITE" id="PS51012"/>
    </source>
</evidence>
<evidence type="ECO:0000256" key="3">
    <source>
        <dbReference type="ARBA" id="ARBA00022989"/>
    </source>
</evidence>
<dbReference type="InterPro" id="IPR047817">
    <property type="entry name" value="ABC2_TM_bact-type"/>
</dbReference>
<keyword evidence="9" id="KW-1185">Reference proteome</keyword>
<feature type="domain" description="ABC transmembrane type-2" evidence="7">
    <location>
        <begin position="21"/>
        <end position="246"/>
    </location>
</feature>
<feature type="transmembrane region" description="Helical" evidence="6">
    <location>
        <begin position="21"/>
        <end position="40"/>
    </location>
</feature>
<evidence type="ECO:0000256" key="6">
    <source>
        <dbReference type="RuleBase" id="RU361157"/>
    </source>
</evidence>
<keyword evidence="6" id="KW-0813">Transport</keyword>
<dbReference type="PRINTS" id="PR00164">
    <property type="entry name" value="ABC2TRNSPORT"/>
</dbReference>
<evidence type="ECO:0000313" key="8">
    <source>
        <dbReference type="EMBL" id="OKH96853.1"/>
    </source>
</evidence>
<dbReference type="PROSITE" id="PS51012">
    <property type="entry name" value="ABC_TM2"/>
    <property type="match status" value="1"/>
</dbReference>
<keyword evidence="5" id="KW-0046">Antibiotic resistance</keyword>